<organism evidence="4 5">
    <name type="scientific">Stomoxys calcitrans</name>
    <name type="common">Stable fly</name>
    <name type="synonym">Conops calcitrans</name>
    <dbReference type="NCBI Taxonomy" id="35570"/>
    <lineage>
        <taxon>Eukaryota</taxon>
        <taxon>Metazoa</taxon>
        <taxon>Ecdysozoa</taxon>
        <taxon>Arthropoda</taxon>
        <taxon>Hexapoda</taxon>
        <taxon>Insecta</taxon>
        <taxon>Pterygota</taxon>
        <taxon>Neoptera</taxon>
        <taxon>Endopterygota</taxon>
        <taxon>Diptera</taxon>
        <taxon>Brachycera</taxon>
        <taxon>Muscomorpha</taxon>
        <taxon>Muscoidea</taxon>
        <taxon>Muscidae</taxon>
        <taxon>Stomoxys</taxon>
    </lineage>
</organism>
<feature type="domain" description="BESS" evidence="3">
    <location>
        <begin position="223"/>
        <end position="262"/>
    </location>
</feature>
<dbReference type="EnsemblMetazoa" id="SCAU007823-RA">
    <property type="protein sequence ID" value="SCAU007823-PA"/>
    <property type="gene ID" value="SCAU007823"/>
</dbReference>
<comment type="subcellular location">
    <subcellularLocation>
        <location evidence="1">Nucleus</location>
    </subcellularLocation>
</comment>
<dbReference type="KEGG" id="scac:106080968"/>
<dbReference type="AlphaFoldDB" id="A0A1I8PG73"/>
<accession>A0A1I8PG73</accession>
<feature type="region of interest" description="Disordered" evidence="2">
    <location>
        <begin position="172"/>
        <end position="206"/>
    </location>
</feature>
<dbReference type="GO" id="GO:0005634">
    <property type="term" value="C:nucleus"/>
    <property type="evidence" value="ECO:0007669"/>
    <property type="project" value="UniProtKB-SubCell"/>
</dbReference>
<reference evidence="4" key="1">
    <citation type="submission" date="2020-05" db="UniProtKB">
        <authorList>
            <consortium name="EnsemblMetazoa"/>
        </authorList>
    </citation>
    <scope>IDENTIFICATION</scope>
    <source>
        <strain evidence="4">USDA</strain>
    </source>
</reference>
<protein>
    <recommendedName>
        <fullName evidence="3">BESS domain-containing protein</fullName>
    </recommendedName>
</protein>
<name>A0A1I8PG73_STOCA</name>
<evidence type="ECO:0000313" key="4">
    <source>
        <dbReference type="EnsemblMetazoa" id="SCAU007823-PA"/>
    </source>
</evidence>
<evidence type="ECO:0000256" key="1">
    <source>
        <dbReference type="PROSITE-ProRule" id="PRU00371"/>
    </source>
</evidence>
<dbReference type="Pfam" id="PF02944">
    <property type="entry name" value="BESS"/>
    <property type="match status" value="1"/>
</dbReference>
<dbReference type="VEuPathDB" id="VectorBase:SCAU007823"/>
<dbReference type="PROSITE" id="PS51031">
    <property type="entry name" value="BESS"/>
    <property type="match status" value="1"/>
</dbReference>
<evidence type="ECO:0000256" key="2">
    <source>
        <dbReference type="SAM" id="MobiDB-lite"/>
    </source>
</evidence>
<dbReference type="OrthoDB" id="6487365at2759"/>
<keyword evidence="1" id="KW-0539">Nucleus</keyword>
<dbReference type="GO" id="GO:0003677">
    <property type="term" value="F:DNA binding"/>
    <property type="evidence" value="ECO:0007669"/>
    <property type="project" value="InterPro"/>
</dbReference>
<sequence length="327" mass="37252">MCDEEPNSTPQYAEVQSEQVVIKCEKVPTKKFKTVVQKPPPSLSPHELRIRRQRFILKWSAEFPWLRPSPNDDSVGYCSTCRRDLVCKKTHLERHQKTFKHMRLQGFENVYTINEPEADLIEAHTSGYLDNEYEDEMLLDDESFGYTTIKVEPVKVSPTHDIMPTKLKKPAVKRQKIENEKSTPISYSTTHQKVERDSSFTSTPRSADRSMNDFYYMPRQPPKDSFDLFFESAAASVKSLPPKLAAELKSRVSQLLSEFELRAICEKEAQEKAAAAGPQQHVTTISTPVAVTVDPSLCTSSSTEPTRVTQVDGQQPIAHYVYSYQAK</sequence>
<keyword evidence="5" id="KW-1185">Reference proteome</keyword>
<evidence type="ECO:0000313" key="5">
    <source>
        <dbReference type="Proteomes" id="UP000095300"/>
    </source>
</evidence>
<gene>
    <name evidence="4" type="primary">106080968</name>
</gene>
<evidence type="ECO:0000259" key="3">
    <source>
        <dbReference type="PROSITE" id="PS51031"/>
    </source>
</evidence>
<dbReference type="Proteomes" id="UP000095300">
    <property type="component" value="Unassembled WGS sequence"/>
</dbReference>
<feature type="compositionally biased region" description="Polar residues" evidence="2">
    <location>
        <begin position="182"/>
        <end position="191"/>
    </location>
</feature>
<proteinExistence type="predicted"/>
<dbReference type="InterPro" id="IPR004210">
    <property type="entry name" value="BESS_motif"/>
</dbReference>